<dbReference type="GO" id="GO:0071555">
    <property type="term" value="P:cell wall organization"/>
    <property type="evidence" value="ECO:0007669"/>
    <property type="project" value="UniProtKB-KW"/>
</dbReference>
<evidence type="ECO:0000256" key="3">
    <source>
        <dbReference type="ARBA" id="ARBA00022989"/>
    </source>
</evidence>
<accession>A0A1W1BNF7</accession>
<keyword evidence="4" id="KW-0472">Membrane</keyword>
<evidence type="ECO:0000256" key="5">
    <source>
        <dbReference type="ARBA" id="ARBA00023239"/>
    </source>
</evidence>
<dbReference type="PANTHER" id="PTHR30518">
    <property type="entry name" value="ENDOLYTIC MUREIN TRANSGLYCOSYLASE"/>
    <property type="match status" value="1"/>
</dbReference>
<sequence length="383" mass="44924">MSLFLTYNDILITKRSDAIYIKSSNPKDVIDSLEKSGFELNRVDIELLKLIDLPKEGWYKIEENPKGRFYFFYELLFNRAKTMGIVIFAGDTVDEIFTRLAKDMNLDKKEFLKYYTKYSQFLEGGILADKYIIAQNADEEVIVRYLLDISNTKLDFFARQKFGLLYTHNQLHKAIIMASIIHKESNNLKEMSTIASVINNRLKKGMRLQMDGTLCYGKYSHKIVTSKRIKKDNSYFNTYKHKGLPPYPICTVTMDALDAVTSPKETDYLYFMLNSDGTHRFTKNYDEHRKNIKKFKDEKIAKKEKKQKKEIKRDKPCKKSKDDEVKAKKVEVKVVKDKKKDMPKKDKDIVKKEDKIIVEKEEVKDINQTTTHKDINETILSVF</sequence>
<feature type="region of interest" description="Disordered" evidence="7">
    <location>
        <begin position="303"/>
        <end position="326"/>
    </location>
</feature>
<evidence type="ECO:0000256" key="4">
    <source>
        <dbReference type="ARBA" id="ARBA00023136"/>
    </source>
</evidence>
<organism evidence="8">
    <name type="scientific">hydrothermal vent metagenome</name>
    <dbReference type="NCBI Taxonomy" id="652676"/>
    <lineage>
        <taxon>unclassified sequences</taxon>
        <taxon>metagenomes</taxon>
        <taxon>ecological metagenomes</taxon>
    </lineage>
</organism>
<feature type="compositionally biased region" description="Basic and acidic residues" evidence="7">
    <location>
        <begin position="311"/>
        <end position="326"/>
    </location>
</feature>
<evidence type="ECO:0000256" key="6">
    <source>
        <dbReference type="ARBA" id="ARBA00023316"/>
    </source>
</evidence>
<dbReference type="NCBIfam" id="TIGR00247">
    <property type="entry name" value="endolytic transglycosylase MltG"/>
    <property type="match status" value="1"/>
</dbReference>
<gene>
    <name evidence="8" type="ORF">MNB_SV-9-25</name>
</gene>
<evidence type="ECO:0000313" key="8">
    <source>
        <dbReference type="EMBL" id="SFV54995.1"/>
    </source>
</evidence>
<dbReference type="PANTHER" id="PTHR30518:SF2">
    <property type="entry name" value="ENDOLYTIC MUREIN TRANSGLYCOSYLASE"/>
    <property type="match status" value="1"/>
</dbReference>
<name>A0A1W1BNF7_9ZZZZ</name>
<protein>
    <submittedName>
        <fullName evidence="8">FIG004453: protein YceG like</fullName>
    </submittedName>
</protein>
<dbReference type="InterPro" id="IPR003770">
    <property type="entry name" value="MLTG-like"/>
</dbReference>
<keyword evidence="2" id="KW-0812">Transmembrane</keyword>
<dbReference type="GO" id="GO:0016829">
    <property type="term" value="F:lyase activity"/>
    <property type="evidence" value="ECO:0007669"/>
    <property type="project" value="UniProtKB-KW"/>
</dbReference>
<dbReference type="Pfam" id="PF02618">
    <property type="entry name" value="YceG"/>
    <property type="match status" value="1"/>
</dbReference>
<keyword evidence="3" id="KW-1133">Transmembrane helix</keyword>
<dbReference type="HAMAP" id="MF_02065">
    <property type="entry name" value="MltG"/>
    <property type="match status" value="1"/>
</dbReference>
<evidence type="ECO:0000256" key="1">
    <source>
        <dbReference type="ARBA" id="ARBA00022475"/>
    </source>
</evidence>
<proteinExistence type="inferred from homology"/>
<reference evidence="8" key="1">
    <citation type="submission" date="2016-10" db="EMBL/GenBank/DDBJ databases">
        <authorList>
            <person name="de Groot N.N."/>
        </authorList>
    </citation>
    <scope>NUCLEOTIDE SEQUENCE</scope>
</reference>
<dbReference type="Gene3D" id="3.30.160.60">
    <property type="entry name" value="Classic Zinc Finger"/>
    <property type="match status" value="1"/>
</dbReference>
<keyword evidence="6" id="KW-0961">Cell wall biogenesis/degradation</keyword>
<keyword evidence="5" id="KW-0456">Lyase</keyword>
<keyword evidence="1" id="KW-1003">Cell membrane</keyword>
<evidence type="ECO:0000256" key="7">
    <source>
        <dbReference type="SAM" id="MobiDB-lite"/>
    </source>
</evidence>
<evidence type="ECO:0000256" key="2">
    <source>
        <dbReference type="ARBA" id="ARBA00022692"/>
    </source>
</evidence>
<dbReference type="EMBL" id="FPHG01000027">
    <property type="protein sequence ID" value="SFV54995.1"/>
    <property type="molecule type" value="Genomic_DNA"/>
</dbReference>
<dbReference type="AlphaFoldDB" id="A0A1W1BNF7"/>